<proteinExistence type="predicted"/>
<dbReference type="AlphaFoldDB" id="A0A0A9DFD0"/>
<sequence>MTLVSLIEQFHKLSSHPFSYRYQHSEMTRSCGYDY</sequence>
<accession>A0A0A9DFD0</accession>
<organism evidence="1">
    <name type="scientific">Arundo donax</name>
    <name type="common">Giant reed</name>
    <name type="synonym">Donax arundinaceus</name>
    <dbReference type="NCBI Taxonomy" id="35708"/>
    <lineage>
        <taxon>Eukaryota</taxon>
        <taxon>Viridiplantae</taxon>
        <taxon>Streptophyta</taxon>
        <taxon>Embryophyta</taxon>
        <taxon>Tracheophyta</taxon>
        <taxon>Spermatophyta</taxon>
        <taxon>Magnoliopsida</taxon>
        <taxon>Liliopsida</taxon>
        <taxon>Poales</taxon>
        <taxon>Poaceae</taxon>
        <taxon>PACMAD clade</taxon>
        <taxon>Arundinoideae</taxon>
        <taxon>Arundineae</taxon>
        <taxon>Arundo</taxon>
    </lineage>
</organism>
<reference evidence="1" key="2">
    <citation type="journal article" date="2015" name="Data Brief">
        <title>Shoot transcriptome of the giant reed, Arundo donax.</title>
        <authorList>
            <person name="Barrero R.A."/>
            <person name="Guerrero F.D."/>
            <person name="Moolhuijzen P."/>
            <person name="Goolsby J.A."/>
            <person name="Tidwell J."/>
            <person name="Bellgard S.E."/>
            <person name="Bellgard M.I."/>
        </authorList>
    </citation>
    <scope>NUCLEOTIDE SEQUENCE</scope>
    <source>
        <tissue evidence="1">Shoot tissue taken approximately 20 cm above the soil surface</tissue>
    </source>
</reference>
<dbReference type="EMBL" id="GBRH01215438">
    <property type="protein sequence ID" value="JAD82457.1"/>
    <property type="molecule type" value="Transcribed_RNA"/>
</dbReference>
<name>A0A0A9DFD0_ARUDO</name>
<reference evidence="1" key="1">
    <citation type="submission" date="2014-09" db="EMBL/GenBank/DDBJ databases">
        <authorList>
            <person name="Magalhaes I.L.F."/>
            <person name="Oliveira U."/>
            <person name="Santos F.R."/>
            <person name="Vidigal T.H.D.A."/>
            <person name="Brescovit A.D."/>
            <person name="Santos A.J."/>
        </authorList>
    </citation>
    <scope>NUCLEOTIDE SEQUENCE</scope>
    <source>
        <tissue evidence="1">Shoot tissue taken approximately 20 cm above the soil surface</tissue>
    </source>
</reference>
<protein>
    <submittedName>
        <fullName evidence="1">Uncharacterized protein</fullName>
    </submittedName>
</protein>
<evidence type="ECO:0000313" key="1">
    <source>
        <dbReference type="EMBL" id="JAD82457.1"/>
    </source>
</evidence>